<dbReference type="Proteomes" id="UP000252189">
    <property type="component" value="Unassembled WGS sequence"/>
</dbReference>
<dbReference type="GO" id="GO:0019646">
    <property type="term" value="P:aerobic electron transport chain"/>
    <property type="evidence" value="ECO:0007669"/>
    <property type="project" value="InterPro"/>
</dbReference>
<dbReference type="PROSITE" id="PS51257">
    <property type="entry name" value="PROKAR_LIPOPROTEIN"/>
    <property type="match status" value="1"/>
</dbReference>
<dbReference type="GO" id="GO:0009055">
    <property type="term" value="F:electron transfer activity"/>
    <property type="evidence" value="ECO:0007669"/>
    <property type="project" value="InterPro"/>
</dbReference>
<feature type="compositionally biased region" description="Low complexity" evidence="7">
    <location>
        <begin position="44"/>
        <end position="70"/>
    </location>
</feature>
<evidence type="ECO:0000256" key="2">
    <source>
        <dbReference type="ARBA" id="ARBA00022485"/>
    </source>
</evidence>
<organism evidence="9 10">
    <name type="scientific">Haloplanus salinus</name>
    <dbReference type="NCBI Taxonomy" id="1126245"/>
    <lineage>
        <taxon>Archaea</taxon>
        <taxon>Methanobacteriati</taxon>
        <taxon>Methanobacteriota</taxon>
        <taxon>Stenosarchaea group</taxon>
        <taxon>Halobacteria</taxon>
        <taxon>Halobacteriales</taxon>
        <taxon>Haloferacaceae</taxon>
        <taxon>Haloplanus</taxon>
    </lineage>
</organism>
<dbReference type="InterPro" id="IPR036369">
    <property type="entry name" value="HIPIP_sf"/>
</dbReference>
<feature type="region of interest" description="Disordered" evidence="7">
    <location>
        <begin position="26"/>
        <end position="93"/>
    </location>
</feature>
<evidence type="ECO:0000256" key="7">
    <source>
        <dbReference type="SAM" id="MobiDB-lite"/>
    </source>
</evidence>
<evidence type="ECO:0000313" key="10">
    <source>
        <dbReference type="Proteomes" id="UP000252189"/>
    </source>
</evidence>
<dbReference type="OrthoDB" id="183484at2157"/>
<sequence length="148" mass="14831">MGKRLTEPDRRRLLALIGSGLTAGLAGCSGGSGGDGSDDGGGEATATETPTATATETPTATATTTGGDDTVPAEYETATSLGGTQRNPDALSTQSAVNYQEEPKGGQQCSNCQFYIEDKNGDGMGACSIVAGNVAPEAYCVSYAEYSG</sequence>
<keyword evidence="3" id="KW-0479">Metal-binding</keyword>
<evidence type="ECO:0000256" key="1">
    <source>
        <dbReference type="ARBA" id="ARBA00022448"/>
    </source>
</evidence>
<comment type="caution">
    <text evidence="9">The sequence shown here is derived from an EMBL/GenBank/DDBJ whole genome shotgun (WGS) entry which is preliminary data.</text>
</comment>
<keyword evidence="5" id="KW-0408">Iron</keyword>
<evidence type="ECO:0000256" key="3">
    <source>
        <dbReference type="ARBA" id="ARBA00022723"/>
    </source>
</evidence>
<evidence type="ECO:0000256" key="6">
    <source>
        <dbReference type="ARBA" id="ARBA00023014"/>
    </source>
</evidence>
<reference evidence="9 10" key="1">
    <citation type="submission" date="2018-07" db="EMBL/GenBank/DDBJ databases">
        <title>Genome sequences of Haloplanus salinus JCM 18368T.</title>
        <authorList>
            <person name="Kim Y.B."/>
            <person name="Roh S.W."/>
        </authorList>
    </citation>
    <scope>NUCLEOTIDE SEQUENCE [LARGE SCALE GENOMIC DNA]</scope>
    <source>
        <strain evidence="9 10">JCM 18368</strain>
    </source>
</reference>
<dbReference type="Pfam" id="PF01355">
    <property type="entry name" value="HIPIP"/>
    <property type="match status" value="1"/>
</dbReference>
<dbReference type="AlphaFoldDB" id="A0A368NCW9"/>
<proteinExistence type="predicted"/>
<feature type="domain" description="High potential iron-sulfur proteins family profile" evidence="8">
    <location>
        <begin position="81"/>
        <end position="148"/>
    </location>
</feature>
<dbReference type="EMBL" id="QPHM01000001">
    <property type="protein sequence ID" value="RCU48447.1"/>
    <property type="molecule type" value="Genomic_DNA"/>
</dbReference>
<keyword evidence="1" id="KW-0813">Transport</keyword>
<accession>A0A368NCW9</accession>
<feature type="compositionally biased region" description="Polar residues" evidence="7">
    <location>
        <begin position="77"/>
        <end position="93"/>
    </location>
</feature>
<evidence type="ECO:0000313" key="9">
    <source>
        <dbReference type="EMBL" id="RCU48447.1"/>
    </source>
</evidence>
<gene>
    <name evidence="9" type="ORF">DU504_14735</name>
</gene>
<dbReference type="PROSITE" id="PS51373">
    <property type="entry name" value="HIPIP"/>
    <property type="match status" value="1"/>
</dbReference>
<evidence type="ECO:0000259" key="8">
    <source>
        <dbReference type="PROSITE" id="PS51373"/>
    </source>
</evidence>
<dbReference type="GO" id="GO:0046872">
    <property type="term" value="F:metal ion binding"/>
    <property type="evidence" value="ECO:0007669"/>
    <property type="project" value="UniProtKB-KW"/>
</dbReference>
<keyword evidence="4" id="KW-0249">Electron transport</keyword>
<protein>
    <recommendedName>
        <fullName evidence="8">High potential iron-sulfur proteins family profile domain-containing protein</fullName>
    </recommendedName>
</protein>
<dbReference type="InterPro" id="IPR000170">
    <property type="entry name" value="High_potential_FeS_prot"/>
</dbReference>
<keyword evidence="2" id="KW-0004">4Fe-4S</keyword>
<dbReference type="Gene3D" id="4.10.490.10">
    <property type="entry name" value="High potential iron-sulphur protein"/>
    <property type="match status" value="1"/>
</dbReference>
<evidence type="ECO:0000256" key="4">
    <source>
        <dbReference type="ARBA" id="ARBA00022982"/>
    </source>
</evidence>
<name>A0A368NCW9_9EURY</name>
<dbReference type="GO" id="GO:0051539">
    <property type="term" value="F:4 iron, 4 sulfur cluster binding"/>
    <property type="evidence" value="ECO:0007669"/>
    <property type="project" value="UniProtKB-KW"/>
</dbReference>
<evidence type="ECO:0000256" key="5">
    <source>
        <dbReference type="ARBA" id="ARBA00023004"/>
    </source>
</evidence>
<dbReference type="SUPFAM" id="SSF57652">
    <property type="entry name" value="HIPIP (high potential iron protein)"/>
    <property type="match status" value="1"/>
</dbReference>
<dbReference type="RefSeq" id="WP_114450079.1">
    <property type="nucleotide sequence ID" value="NZ_QPHM01000001.1"/>
</dbReference>
<keyword evidence="10" id="KW-1185">Reference proteome</keyword>
<keyword evidence="6" id="KW-0411">Iron-sulfur</keyword>